<feature type="region of interest" description="Disordered" evidence="1">
    <location>
        <begin position="179"/>
        <end position="228"/>
    </location>
</feature>
<proteinExistence type="predicted"/>
<feature type="region of interest" description="Disordered" evidence="1">
    <location>
        <begin position="102"/>
        <end position="124"/>
    </location>
</feature>
<feature type="region of interest" description="Disordered" evidence="1">
    <location>
        <begin position="143"/>
        <end position="167"/>
    </location>
</feature>
<dbReference type="AlphaFoldDB" id="A0ABD1DQP1"/>
<protein>
    <submittedName>
        <fullName evidence="2">Uncharacterized protein</fullName>
    </submittedName>
</protein>
<evidence type="ECO:0000313" key="3">
    <source>
        <dbReference type="Proteomes" id="UP001562425"/>
    </source>
</evidence>
<evidence type="ECO:0000256" key="1">
    <source>
        <dbReference type="SAM" id="MobiDB-lite"/>
    </source>
</evidence>
<feature type="compositionally biased region" description="Polar residues" evidence="1">
    <location>
        <begin position="109"/>
        <end position="119"/>
    </location>
</feature>
<reference evidence="2 3" key="1">
    <citation type="submission" date="2024-05" db="EMBL/GenBank/DDBJ databases">
        <title>Culex pipiens pipiens assembly and annotation.</title>
        <authorList>
            <person name="Alout H."/>
            <person name="Durand T."/>
        </authorList>
    </citation>
    <scope>NUCLEOTIDE SEQUENCE [LARGE SCALE GENOMIC DNA]</scope>
    <source>
        <strain evidence="2">HA-2024</strain>
        <tissue evidence="2">Whole body</tissue>
    </source>
</reference>
<dbReference type="Proteomes" id="UP001562425">
    <property type="component" value="Unassembled WGS sequence"/>
</dbReference>
<comment type="caution">
    <text evidence="2">The sequence shown here is derived from an EMBL/GenBank/DDBJ whole genome shotgun (WGS) entry which is preliminary data.</text>
</comment>
<name>A0ABD1DQP1_CULPP</name>
<organism evidence="2 3">
    <name type="scientific">Culex pipiens pipiens</name>
    <name type="common">Northern house mosquito</name>
    <dbReference type="NCBI Taxonomy" id="38569"/>
    <lineage>
        <taxon>Eukaryota</taxon>
        <taxon>Metazoa</taxon>
        <taxon>Ecdysozoa</taxon>
        <taxon>Arthropoda</taxon>
        <taxon>Hexapoda</taxon>
        <taxon>Insecta</taxon>
        <taxon>Pterygota</taxon>
        <taxon>Neoptera</taxon>
        <taxon>Endopterygota</taxon>
        <taxon>Diptera</taxon>
        <taxon>Nematocera</taxon>
        <taxon>Culicoidea</taxon>
        <taxon>Culicidae</taxon>
        <taxon>Culicinae</taxon>
        <taxon>Culicini</taxon>
        <taxon>Culex</taxon>
        <taxon>Culex</taxon>
    </lineage>
</organism>
<sequence>MCIEACCGSWVVNTTTEAAANMLSVRIAEATQKTAIGPGSSGHNIVGRRENLSDHPTASAVGTWVGNIRIAEAVAIALAIPDLRSRHTGSPKRWPYRIAEAAAKAAGRPNSNRTRTTRQIPDHLTAREVVNFRITEAVAIPDRFRRSGGHTGSPKRRPKLPDDRRQIPDHLTVAIPERAAAIPDRLLPDHRSASHTGSPKRRPKLPDDQIQTSGSPKRWPYRIAEAAA</sequence>
<accession>A0ABD1DQP1</accession>
<evidence type="ECO:0000313" key="2">
    <source>
        <dbReference type="EMBL" id="KAL1401985.1"/>
    </source>
</evidence>
<keyword evidence="3" id="KW-1185">Reference proteome</keyword>
<gene>
    <name evidence="2" type="ORF">pipiens_006280</name>
</gene>
<dbReference type="EMBL" id="JBEHCU010003766">
    <property type="protein sequence ID" value="KAL1401985.1"/>
    <property type="molecule type" value="Genomic_DNA"/>
</dbReference>